<dbReference type="Pfam" id="PF21047">
    <property type="entry name" value="HEAT_Maestro"/>
    <property type="match status" value="1"/>
</dbReference>
<dbReference type="InterPro" id="IPR055406">
    <property type="entry name" value="HEAT_Maestro"/>
</dbReference>
<feature type="domain" description="MROH2B-like HEAT-repeats" evidence="3">
    <location>
        <begin position="12"/>
        <end position="120"/>
    </location>
</feature>
<evidence type="ECO:0000259" key="4">
    <source>
        <dbReference type="Pfam" id="PF23227"/>
    </source>
</evidence>
<evidence type="ECO:0000313" key="5">
    <source>
        <dbReference type="EMBL" id="NXA18883.1"/>
    </source>
</evidence>
<evidence type="ECO:0000259" key="2">
    <source>
        <dbReference type="Pfam" id="PF21047"/>
    </source>
</evidence>
<proteinExistence type="predicted"/>
<dbReference type="PANTHER" id="PTHR23120:SF42">
    <property type="entry name" value="MAESTRO HEAT-LIKE REPEAT FAMILY MEMBER 3"/>
    <property type="match status" value="1"/>
</dbReference>
<dbReference type="AlphaFoldDB" id="A0A7K7TPN5"/>
<dbReference type="Pfam" id="PF23227">
    <property type="entry name" value="HEAT_MROH2B_C"/>
    <property type="match status" value="1"/>
</dbReference>
<keyword evidence="1" id="KW-0677">Repeat</keyword>
<dbReference type="GO" id="GO:0005737">
    <property type="term" value="C:cytoplasm"/>
    <property type="evidence" value="ECO:0007669"/>
    <property type="project" value="TreeGrafter"/>
</dbReference>
<keyword evidence="6" id="KW-1185">Reference proteome</keyword>
<dbReference type="InterPro" id="IPR011989">
    <property type="entry name" value="ARM-like"/>
</dbReference>
<evidence type="ECO:0000256" key="1">
    <source>
        <dbReference type="ARBA" id="ARBA00022737"/>
    </source>
</evidence>
<feature type="non-terminal residue" evidence="5">
    <location>
        <position position="798"/>
    </location>
</feature>
<evidence type="ECO:0000259" key="3">
    <source>
        <dbReference type="Pfam" id="PF23210"/>
    </source>
</evidence>
<accession>A0A7K7TPN5</accession>
<dbReference type="Proteomes" id="UP000587655">
    <property type="component" value="Unassembled WGS sequence"/>
</dbReference>
<evidence type="ECO:0000313" key="6">
    <source>
        <dbReference type="Proteomes" id="UP000587655"/>
    </source>
</evidence>
<comment type="caution">
    <text evidence="5">The sequence shown here is derived from an EMBL/GenBank/DDBJ whole genome shotgun (WGS) entry which is preliminary data.</text>
</comment>
<gene>
    <name evidence="5" type="primary">Mroh1_0</name>
    <name evidence="5" type="ORF">IBISTR_R04635</name>
</gene>
<feature type="domain" description="Maestro/Maestro-like HEAT-repeats" evidence="4">
    <location>
        <begin position="605"/>
        <end position="798"/>
    </location>
</feature>
<sequence length="798" mass="90094">CLSICPLRGRQEEAQKLKFLASVCTICSTISMDSTMWNNLYFCQLEVVETIEVLLQEEPADQLSTTVRQQAMMAIVSMSRARLLLQEKKSSLLHACFCSTFHLPPQHTQGPKASLYSKALSWSKPGHAMVCHATSLAHQQLFSSQLLLPFTNSQPAVVQERAMARIARLASFIPTCPLLQVCPCFAQATIPGHQCSKAHQFVMLGKLVGHLTLCSTCKHKGTRHEAAEALHHLHIFIIQQLSRWPWLPNEGKLQLQEGWLARQPWQLSRTNRAITIFSMFTKYLQPSDQLDIILIAIKSLRSPSAYSISLASYMVDVLAADTAFQQGQVLNIVWAIYRNLPSIKVVAALKSLDRVLLVLTTKHPSEMVASLLQCSPTCTRVAVAMWKMVFSEPQAAKKVLQELLSMLMNQSLRKTSTSTKDNPRILSLAATRTITEILLYPTCLREVDAIFPQLFLALLFQVSFTTELMLQEVQIFWKEHQLDLLSPIRSAVQSMRVLLCTMGFESQVLAIEAQGGWNALLSTQTHLMGVRIVAREMMKTPRPLRYTIFSHLAELLSVEDPTWEMVAMVFLMEMLGCTDLSEDLDRALEIFPIYLRSQCLGMPNIVLRGILRLTETPDMARKTLVLLPYILEQLQSADSDARAMALPVLSNMLRLLEGKASSHTALELAEKLRPLFDDELDTVRELSIRLFQNTMELVVGAEKKKMKKEVWDSLLPLLFHLHDQDESVAKASQEALCSAGQFLKWDQLAQLADTAQAWRICECLLARNRSKAKDYLHQSQPYLQSPQEPLRQEAVKFI</sequence>
<dbReference type="SUPFAM" id="SSF48371">
    <property type="entry name" value="ARM repeat"/>
    <property type="match status" value="1"/>
</dbReference>
<feature type="domain" description="Maestro-like HEAT-repeats" evidence="2">
    <location>
        <begin position="180"/>
        <end position="400"/>
    </location>
</feature>
<feature type="non-terminal residue" evidence="5">
    <location>
        <position position="1"/>
    </location>
</feature>
<dbReference type="InterPro" id="IPR055408">
    <property type="entry name" value="HEAT_MROH2B-like"/>
</dbReference>
<reference evidence="5 6" key="1">
    <citation type="submission" date="2019-09" db="EMBL/GenBank/DDBJ databases">
        <title>Bird 10,000 Genomes (B10K) Project - Family phase.</title>
        <authorList>
            <person name="Zhang G."/>
        </authorList>
    </citation>
    <scope>NUCLEOTIDE SEQUENCE [LARGE SCALE GENOMIC DNA]</scope>
    <source>
        <strain evidence="5">B10K-DU-030-25</strain>
    </source>
</reference>
<organism evidence="5 6">
    <name type="scientific">Ibidorhyncha struthersii</name>
    <dbReference type="NCBI Taxonomy" id="425643"/>
    <lineage>
        <taxon>Eukaryota</taxon>
        <taxon>Metazoa</taxon>
        <taxon>Chordata</taxon>
        <taxon>Craniata</taxon>
        <taxon>Vertebrata</taxon>
        <taxon>Euteleostomi</taxon>
        <taxon>Archelosauria</taxon>
        <taxon>Archosauria</taxon>
        <taxon>Dinosauria</taxon>
        <taxon>Saurischia</taxon>
        <taxon>Theropoda</taxon>
        <taxon>Coelurosauria</taxon>
        <taxon>Aves</taxon>
        <taxon>Neognathae</taxon>
        <taxon>Neoaves</taxon>
        <taxon>Charadriiformes</taxon>
        <taxon>Charadriidae</taxon>
        <taxon>Ibidorhyncha</taxon>
    </lineage>
</organism>
<dbReference type="PANTHER" id="PTHR23120">
    <property type="entry name" value="MAESTRO-RELATED HEAT DOMAIN-CONTAINING"/>
    <property type="match status" value="1"/>
</dbReference>
<dbReference type="Gene3D" id="1.25.10.10">
    <property type="entry name" value="Leucine-rich Repeat Variant"/>
    <property type="match status" value="1"/>
</dbReference>
<dbReference type="InterPro" id="IPR016024">
    <property type="entry name" value="ARM-type_fold"/>
</dbReference>
<dbReference type="Pfam" id="PF23210">
    <property type="entry name" value="HEAT_Maestro_2"/>
    <property type="match status" value="1"/>
</dbReference>
<name>A0A7K7TPN5_9CHAR</name>
<protein>
    <submittedName>
        <fullName evidence="5">MROH1 protein</fullName>
    </submittedName>
</protein>
<dbReference type="InterPro" id="IPR045206">
    <property type="entry name" value="Maestro_heat-like_prot"/>
</dbReference>
<dbReference type="EMBL" id="VZSZ01001808">
    <property type="protein sequence ID" value="NXA18883.1"/>
    <property type="molecule type" value="Genomic_DNA"/>
</dbReference>
<dbReference type="InterPro" id="IPR048465">
    <property type="entry name" value="Maestro-like_HEAT"/>
</dbReference>